<dbReference type="AlphaFoldDB" id="A0A2W5KWZ2"/>
<keyword evidence="2 4" id="KW-0479">Metal-binding</keyword>
<evidence type="ECO:0000256" key="2">
    <source>
        <dbReference type="ARBA" id="ARBA00022723"/>
    </source>
</evidence>
<dbReference type="PIRSF" id="PIRSF028099">
    <property type="entry name" value="DUF1111"/>
    <property type="match status" value="1"/>
</dbReference>
<keyword evidence="3 4" id="KW-0408">Iron</keyword>
<dbReference type="PANTHER" id="PTHR30600:SF4">
    <property type="entry name" value="CYTOCHROME C DOMAIN-CONTAINING PROTEIN"/>
    <property type="match status" value="1"/>
</dbReference>
<dbReference type="InterPro" id="IPR010538">
    <property type="entry name" value="DHOR"/>
</dbReference>
<evidence type="ECO:0000256" key="5">
    <source>
        <dbReference type="SAM" id="SignalP"/>
    </source>
</evidence>
<dbReference type="InterPro" id="IPR036909">
    <property type="entry name" value="Cyt_c-like_dom_sf"/>
</dbReference>
<evidence type="ECO:0000256" key="1">
    <source>
        <dbReference type="ARBA" id="ARBA00022617"/>
    </source>
</evidence>
<comment type="caution">
    <text evidence="7">The sequence shown here is derived from an EMBL/GenBank/DDBJ whole genome shotgun (WGS) entry which is preliminary data.</text>
</comment>
<dbReference type="GO" id="GO:0004130">
    <property type="term" value="F:cytochrome-c peroxidase activity"/>
    <property type="evidence" value="ECO:0007669"/>
    <property type="project" value="TreeGrafter"/>
</dbReference>
<evidence type="ECO:0000313" key="8">
    <source>
        <dbReference type="Proteomes" id="UP000249046"/>
    </source>
</evidence>
<evidence type="ECO:0000256" key="4">
    <source>
        <dbReference type="PROSITE-ProRule" id="PRU00433"/>
    </source>
</evidence>
<feature type="chain" id="PRO_5016039075" evidence="5">
    <location>
        <begin position="22"/>
        <end position="502"/>
    </location>
</feature>
<dbReference type="Proteomes" id="UP000249046">
    <property type="component" value="Unassembled WGS sequence"/>
</dbReference>
<protein>
    <submittedName>
        <fullName evidence="7">Thiol oxidoreductase</fullName>
    </submittedName>
</protein>
<dbReference type="PANTHER" id="PTHR30600">
    <property type="entry name" value="CYTOCHROME C PEROXIDASE-RELATED"/>
    <property type="match status" value="1"/>
</dbReference>
<keyword evidence="1 4" id="KW-0349">Heme</keyword>
<dbReference type="Gene3D" id="1.10.760.10">
    <property type="entry name" value="Cytochrome c-like domain"/>
    <property type="match status" value="1"/>
</dbReference>
<gene>
    <name evidence="7" type="ORF">DI564_00430</name>
</gene>
<dbReference type="SUPFAM" id="SSF46626">
    <property type="entry name" value="Cytochrome c"/>
    <property type="match status" value="1"/>
</dbReference>
<evidence type="ECO:0000256" key="3">
    <source>
        <dbReference type="ARBA" id="ARBA00023004"/>
    </source>
</evidence>
<dbReference type="EMBL" id="QFPO01000001">
    <property type="protein sequence ID" value="PZQ19918.1"/>
    <property type="molecule type" value="Genomic_DNA"/>
</dbReference>
<proteinExistence type="predicted"/>
<accession>A0A2W5KWZ2</accession>
<organism evidence="7 8">
    <name type="scientific">Rhodanobacter denitrificans</name>
    <dbReference type="NCBI Taxonomy" id="666685"/>
    <lineage>
        <taxon>Bacteria</taxon>
        <taxon>Pseudomonadati</taxon>
        <taxon>Pseudomonadota</taxon>
        <taxon>Gammaproteobacteria</taxon>
        <taxon>Lysobacterales</taxon>
        <taxon>Rhodanobacteraceae</taxon>
        <taxon>Rhodanobacter</taxon>
    </lineage>
</organism>
<dbReference type="Pfam" id="PF06537">
    <property type="entry name" value="DHOR"/>
    <property type="match status" value="1"/>
</dbReference>
<keyword evidence="5" id="KW-0732">Signal</keyword>
<dbReference type="InterPro" id="IPR009056">
    <property type="entry name" value="Cyt_c-like_dom"/>
</dbReference>
<feature type="domain" description="Cytochrome c" evidence="6">
    <location>
        <begin position="370"/>
        <end position="502"/>
    </location>
</feature>
<dbReference type="PROSITE" id="PS51007">
    <property type="entry name" value="CYTC"/>
    <property type="match status" value="1"/>
</dbReference>
<dbReference type="GO" id="GO:0020037">
    <property type="term" value="F:heme binding"/>
    <property type="evidence" value="ECO:0007669"/>
    <property type="project" value="InterPro"/>
</dbReference>
<dbReference type="GO" id="GO:0009055">
    <property type="term" value="F:electron transfer activity"/>
    <property type="evidence" value="ECO:0007669"/>
    <property type="project" value="InterPro"/>
</dbReference>
<reference evidence="7 8" key="1">
    <citation type="submission" date="2017-08" db="EMBL/GenBank/DDBJ databases">
        <title>Infants hospitalized years apart are colonized by the same room-sourced microbial strains.</title>
        <authorList>
            <person name="Brooks B."/>
            <person name="Olm M.R."/>
            <person name="Firek B.A."/>
            <person name="Baker R."/>
            <person name="Thomas B.C."/>
            <person name="Morowitz M.J."/>
            <person name="Banfield J.F."/>
        </authorList>
    </citation>
    <scope>NUCLEOTIDE SEQUENCE [LARGE SCALE GENOMIC DNA]</scope>
    <source>
        <strain evidence="7">S2_005_003_R2_42</strain>
    </source>
</reference>
<feature type="signal peptide" evidence="5">
    <location>
        <begin position="1"/>
        <end position="21"/>
    </location>
</feature>
<dbReference type="GO" id="GO:0046872">
    <property type="term" value="F:metal ion binding"/>
    <property type="evidence" value="ECO:0007669"/>
    <property type="project" value="UniProtKB-KW"/>
</dbReference>
<evidence type="ECO:0000313" key="7">
    <source>
        <dbReference type="EMBL" id="PZQ19918.1"/>
    </source>
</evidence>
<sequence length="502" mass="54216">MRGRLVGAAVLWLAAVAAAAAAEERRPDLGAADRARVEAIVRPIADFAKVEPFETLPAGAATVRGKPLTRDIFSFPSASLDFAGRQRFAIGNGLFRKDWVSAPASTQASDGLGPLFNARSCQGCHLKDGRGVVPADGEPAVSLFLRLSVPPRNDQERRALAERRVAVIAEPTYGTQLQNFAVPGLAAEGQLRIDWEAVPIALAGGETVTLRRPLYRITDLGYGPMREDVMISPRIAPPMIGLGLIEAIAEDDILARAGRRGDPDGIVGKPSRLRDPQSGRIVLGRFGWKGGQPDVRHQAAHAFAGDMGLSSPPAPDHWGDCTARQSACRALPHGAQPAFGPHEVSGELLDFVAFYSTHLAVPERRDADAPQVLAGKRLFYEARCAQCHVPKYVTRRDAADPAQRFQLIWPYSDFLLHDMGEGLADGRPEGDAGPREWRTPPLWGAGLATTVEPRATFLHDGRARSLLEAILWHGGEAQAARDRVVGMTPAQRADLIRFVESL</sequence>
<dbReference type="InterPro" id="IPR051395">
    <property type="entry name" value="Cytochrome_c_Peroxidase/MauG"/>
</dbReference>
<name>A0A2W5KWZ2_9GAMM</name>
<evidence type="ECO:0000259" key="6">
    <source>
        <dbReference type="PROSITE" id="PS51007"/>
    </source>
</evidence>